<feature type="coiled-coil region" evidence="11">
    <location>
        <begin position="2034"/>
        <end position="2087"/>
    </location>
</feature>
<dbReference type="GO" id="GO:0005856">
    <property type="term" value="C:cytoskeleton"/>
    <property type="evidence" value="ECO:0007669"/>
    <property type="project" value="UniProtKB-SubCell"/>
</dbReference>
<keyword evidence="8" id="KW-0009">Actin-binding</keyword>
<dbReference type="Gene3D" id="2.30.30.40">
    <property type="entry name" value="SH3 Domains"/>
    <property type="match status" value="1"/>
</dbReference>
<proteinExistence type="inferred from homology"/>
<dbReference type="PANTHER" id="PTHR11915">
    <property type="entry name" value="SPECTRIN/FILAMIN RELATED CYTOSKELETAL PROTEIN"/>
    <property type="match status" value="1"/>
</dbReference>
<organism evidence="15">
    <name type="scientific">Onchocerca flexuosa</name>
    <dbReference type="NCBI Taxonomy" id="387005"/>
    <lineage>
        <taxon>Eukaryota</taxon>
        <taxon>Metazoa</taxon>
        <taxon>Ecdysozoa</taxon>
        <taxon>Nematoda</taxon>
        <taxon>Chromadorea</taxon>
        <taxon>Rhabditida</taxon>
        <taxon>Spirurina</taxon>
        <taxon>Spiruromorpha</taxon>
        <taxon>Filarioidea</taxon>
        <taxon>Onchocercidae</taxon>
        <taxon>Onchocerca</taxon>
    </lineage>
</organism>
<comment type="subcellular location">
    <subcellularLocation>
        <location evidence="1">Cytoplasm</location>
        <location evidence="1">Cytoskeleton</location>
    </subcellularLocation>
</comment>
<evidence type="ECO:0000259" key="12">
    <source>
        <dbReference type="PROSITE" id="PS50002"/>
    </source>
</evidence>
<keyword evidence="3 10" id="KW-0728">SH3 domain</keyword>
<evidence type="ECO:0000256" key="9">
    <source>
        <dbReference type="ARBA" id="ARBA00023212"/>
    </source>
</evidence>
<evidence type="ECO:0000256" key="6">
    <source>
        <dbReference type="ARBA" id="ARBA00022553"/>
    </source>
</evidence>
<feature type="coiled-coil region" evidence="11">
    <location>
        <begin position="1245"/>
        <end position="1272"/>
    </location>
</feature>
<dbReference type="Proteomes" id="UP000267606">
    <property type="component" value="Unassembled WGS sequence"/>
</dbReference>
<evidence type="ECO:0000256" key="3">
    <source>
        <dbReference type="ARBA" id="ARBA00022443"/>
    </source>
</evidence>
<dbReference type="Pfam" id="PF00435">
    <property type="entry name" value="Spectrin"/>
    <property type="match status" value="18"/>
</dbReference>
<comment type="similarity">
    <text evidence="2">Belongs to the spectrin family.</text>
</comment>
<dbReference type="SMART" id="SM00326">
    <property type="entry name" value="SH3"/>
    <property type="match status" value="1"/>
</dbReference>
<evidence type="ECO:0000256" key="2">
    <source>
        <dbReference type="ARBA" id="ARBA00006826"/>
    </source>
</evidence>
<evidence type="ECO:0000256" key="7">
    <source>
        <dbReference type="ARBA" id="ARBA00022737"/>
    </source>
</evidence>
<evidence type="ECO:0000256" key="4">
    <source>
        <dbReference type="ARBA" id="ARBA00022467"/>
    </source>
</evidence>
<dbReference type="CDD" id="cd00174">
    <property type="entry name" value="SH3"/>
    <property type="match status" value="1"/>
</dbReference>
<evidence type="ECO:0000313" key="14">
    <source>
        <dbReference type="Proteomes" id="UP000267606"/>
    </source>
</evidence>
<evidence type="ECO:0000256" key="5">
    <source>
        <dbReference type="ARBA" id="ARBA00022490"/>
    </source>
</evidence>
<keyword evidence="5" id="KW-0963">Cytoplasm</keyword>
<dbReference type="Gene3D" id="1.20.58.60">
    <property type="match status" value="16"/>
</dbReference>
<sequence length="2198" mass="254662">MEGHWQRAKGVIAAGERLVATGQNKEDIQTRIYNLHAKWEQLRKVVEAVGRWLREAEQAHQYFQDANEAESWIREKLPLVKSSDYGRDEQASESLLSRHLRLEEEIQSYRADIIRLEEMARELANTEFIAGAVVRIEEDTEELIVPQVKMLYAYAGNNIEVKKDEILALIEKSNNDWWRVLKQDGIEGYVPANYCKIVEGETVTVAQTITTRKTEREPQGSRNAIMERQEAISAGYRNLNNLAEERRRLLNDVIKLYKFLRECDQFETWAKETKTALTDSTTSDNVKASRKKFNKLENEISANGKMQIERINNVAEELVNEGHSHSDEIRRRQDVANLIWNKIRDLLKTKQRQLEAAERVAAFNETCEDARSWMQDKFDLLEHKVDMNDPKAVQAMQKRYQNLGKDLKPLEEKICILQQLADEVKKEHPGEATKIEQMIRELVLMHDELRQKSAARIEEAEQTQGHQMFNGAVKNLQTWIDKTKSTLVDNTRPVDVSSAEELLKKHYELNDDISGKKYEFDYVRDLGQRLLQKNSALNDVKGSLKKLDTEQQTLNALWKEKERWLKELLNLQLLNTEAERIDAATKGHEAFLELSSLGDSVETAENLLKRHSDFEAKLRAQEDRLKVFARSADQMIQAGHSEADFIKKRRDDVLTRRSLVHQAASKRRAQLEASLQYQNLRRNIQELTQWIAEKKRIANDGSYRDAASITMKLLKHKAFEAELKANAARLDELNAEGNALIAARHYESKSIQKLLSNVNAEWADLLHAANAKGECLRQAEDQKGLNSALDDAHLKLDEIQASLNSKDLGSDLRGVKELIYKHVVVEKEMIVFEKRTFEMTEKANVMIQQGHFDSIAIKKAVQKLAERFESLKKPAKDRRTALEESLKWHQLSFDIDCEMHWISEKVPIASSEETGRSLTEATNMQKKYEQLEAEVASRLPHIKQTLNRGNDLIKEKHYAQEQIRSKYEQLAEALTYLNNLMQKRKNLLDWALKEEQYMFDAAEVDSWMNEKRGALTSEDYGQDEDAAQKLLAKHKALQADMVTYKQWLQKLAVQCKELENSNRSNSERFVTRQVELEKEFEMLSNLADERRQQLENAVYLYQYLRESQDLEAWINEQLLVAMSEDYGIDYEHLKELQSRFEDFKQSVKTGSERFVHCESAANALLRRNPPFGRDILKRQEKLRSVWSLLLDYIESRDQKLEAAEELHRFNRDVAENQERIAERQASIPAELGKDIKQVHSLWLKHEAFENQLGAMEQQLRDLLEESARLKASYPGGNAEHITAQQAALAEAWQDLQDATVLRRDMLKAAYDFQRFYVNARDLIAWTEVIVRDMQSKQTVHDLQNAEWLQKEHLRLQIDHALKRVRDEWTIRREWLSQVEAALAQLRVQMNVRKSILNDALNLARFNSDMMEIESWIDDKQKRINAESDRQAKLTSIEDKMKRLQKHQAMEAELSTNEYRIQEIRVRAQTLASKPTNDGHDINKRTAAMLNKWNELEAMSRDQSSALEEARDLLDFKQLVERVMRWIKDRELLVSAGKMGRDMEHCQALLEKLDGTQADASVDQTSVESANCLGQKLIAQGRSSKDEVQQQLKELNDAWTQVQVKLSLYRSQLRSALEVHAFNRDVDDTCERIQEKLTAVTNDDLGKDLHSVEALIRKQEAVERDMTAHDIEAQKLLDKKPPLCNTVIESLQKLENSWKQLAERATDRGHALMASGELHKFLDAMRKAEIWAVDALSRLTTQEAPRSVADADASIARHVEKLAEIDGRQREMSELREWSTKLIAKQSDHKGEIQRALKRLQNVEHQLRQAWEARNIALARARNRQLFADQAARAEQWLASKEAFLKQADMGESVVSVDVLLKKHCDFEKTLIAQSDKIDALKKDADSLALGDADYRSEIEKIRNTVLSRHAALMDSCKRRHELLNESRKLHEFIDSCGELMTWINANIQLAYDESFLDQTNLRAKLQKHLTFDAELEANEGRVKLMIEAGNKFIASKHYAADRITLQIAEVKRGWDELRNKSIMKKRRLWEANEAYQLNRRIEDLEKWLERVENDLSSEDHGKDYISVEALIKKQDDLEAEIKSRKDAVHEIVSKAHEFQRQGYATANESLEMAIALEIRYNELKKPCIIRRENLNDALAFYGWISEAEEQIEWLSDRKRQTISTDYGDTLHAVQLLIKKHTHLETDINSRRVRFNSAV</sequence>
<dbReference type="SUPFAM" id="SSF46966">
    <property type="entry name" value="Spectrin repeat"/>
    <property type="match status" value="15"/>
</dbReference>
<evidence type="ECO:0000256" key="1">
    <source>
        <dbReference type="ARBA" id="ARBA00004245"/>
    </source>
</evidence>
<dbReference type="GO" id="GO:0051693">
    <property type="term" value="P:actin filament capping"/>
    <property type="evidence" value="ECO:0007669"/>
    <property type="project" value="UniProtKB-KW"/>
</dbReference>
<dbReference type="InterPro" id="IPR001452">
    <property type="entry name" value="SH3_domain"/>
</dbReference>
<dbReference type="GO" id="GO:0003779">
    <property type="term" value="F:actin binding"/>
    <property type="evidence" value="ECO:0007669"/>
    <property type="project" value="UniProtKB-KW"/>
</dbReference>
<reference evidence="13 14" key="2">
    <citation type="submission" date="2018-11" db="EMBL/GenBank/DDBJ databases">
        <authorList>
            <consortium name="Pathogen Informatics"/>
        </authorList>
    </citation>
    <scope>NUCLEOTIDE SEQUENCE [LARGE SCALE GENOMIC DNA]</scope>
</reference>
<reference evidence="15" key="1">
    <citation type="submission" date="2016-06" db="UniProtKB">
        <authorList>
            <consortium name="WormBaseParasite"/>
        </authorList>
    </citation>
    <scope>IDENTIFICATION</scope>
</reference>
<evidence type="ECO:0000313" key="13">
    <source>
        <dbReference type="EMBL" id="VDP12515.1"/>
    </source>
</evidence>
<dbReference type="SUPFAM" id="SSF50044">
    <property type="entry name" value="SH3-domain"/>
    <property type="match status" value="1"/>
</dbReference>
<dbReference type="FunFam" id="1.20.58.60:FF:000019">
    <property type="entry name" value="Spectrin beta chain"/>
    <property type="match status" value="1"/>
</dbReference>
<dbReference type="GO" id="GO:0005737">
    <property type="term" value="C:cytoplasm"/>
    <property type="evidence" value="ECO:0007669"/>
    <property type="project" value="UniProtKB-ARBA"/>
</dbReference>
<evidence type="ECO:0000256" key="11">
    <source>
        <dbReference type="SAM" id="Coils"/>
    </source>
</evidence>
<dbReference type="FunFam" id="1.20.58.60:FF:000007">
    <property type="entry name" value="Spectrin alpha chain non-erythrocytic 1"/>
    <property type="match status" value="1"/>
</dbReference>
<dbReference type="SMART" id="SM00150">
    <property type="entry name" value="SPEC"/>
    <property type="match status" value="18"/>
</dbReference>
<protein>
    <submittedName>
        <fullName evidence="15">SH3 domain-containing protein</fullName>
    </submittedName>
</protein>
<evidence type="ECO:0000256" key="8">
    <source>
        <dbReference type="ARBA" id="ARBA00023203"/>
    </source>
</evidence>
<evidence type="ECO:0000256" key="10">
    <source>
        <dbReference type="PROSITE-ProRule" id="PRU00192"/>
    </source>
</evidence>
<keyword evidence="9" id="KW-0206">Cytoskeleton</keyword>
<accession>A0A183HZL7</accession>
<feature type="coiled-coil region" evidence="11">
    <location>
        <begin position="92"/>
        <end position="126"/>
    </location>
</feature>
<keyword evidence="6" id="KW-0597">Phosphoprotein</keyword>
<name>A0A183HZL7_9BILA</name>
<feature type="domain" description="SH3" evidence="12">
    <location>
        <begin position="143"/>
        <end position="200"/>
    </location>
</feature>
<dbReference type="WBParaSite" id="OFLC_0001293001-mRNA-1">
    <property type="protein sequence ID" value="OFLC_0001293001-mRNA-1"/>
    <property type="gene ID" value="OFLC_0001293001"/>
</dbReference>
<dbReference type="PROSITE" id="PS50002">
    <property type="entry name" value="SH3"/>
    <property type="match status" value="1"/>
</dbReference>
<dbReference type="STRING" id="387005.A0A183HZL7"/>
<dbReference type="CDD" id="cd00176">
    <property type="entry name" value="SPEC"/>
    <property type="match status" value="11"/>
</dbReference>
<keyword evidence="7" id="KW-0677">Repeat</keyword>
<keyword evidence="14" id="KW-1185">Reference proteome</keyword>
<dbReference type="InterPro" id="IPR036028">
    <property type="entry name" value="SH3-like_dom_sf"/>
</dbReference>
<dbReference type="EMBL" id="UZAJ01039980">
    <property type="protein sequence ID" value="VDP12515.1"/>
    <property type="molecule type" value="Genomic_DNA"/>
</dbReference>
<keyword evidence="4" id="KW-0117">Actin capping</keyword>
<dbReference type="InterPro" id="IPR002017">
    <property type="entry name" value="Spectrin_repeat"/>
</dbReference>
<dbReference type="Pfam" id="PF07653">
    <property type="entry name" value="SH3_2"/>
    <property type="match status" value="1"/>
</dbReference>
<keyword evidence="11" id="KW-0175">Coiled coil</keyword>
<evidence type="ECO:0000313" key="15">
    <source>
        <dbReference type="WBParaSite" id="OFLC_0001293001-mRNA-1"/>
    </source>
</evidence>
<dbReference type="InterPro" id="IPR018159">
    <property type="entry name" value="Spectrin/alpha-actinin"/>
</dbReference>
<gene>
    <name evidence="13" type="ORF">OFLC_LOCUS12929</name>
</gene>